<dbReference type="AlphaFoldDB" id="A0AAJ5VB42"/>
<name>A0AAJ5VB42_MICMQ</name>
<dbReference type="Proteomes" id="UP001214756">
    <property type="component" value="Chromosome"/>
</dbReference>
<feature type="transmembrane region" description="Helical" evidence="1">
    <location>
        <begin position="12"/>
        <end position="34"/>
    </location>
</feature>
<accession>A0AAJ5VB42</accession>
<keyword evidence="1" id="KW-0812">Transmembrane</keyword>
<feature type="transmembrane region" description="Helical" evidence="1">
    <location>
        <begin position="137"/>
        <end position="157"/>
    </location>
</feature>
<evidence type="ECO:0000313" key="2">
    <source>
        <dbReference type="EMBL" id="WEF20986.1"/>
    </source>
</evidence>
<gene>
    <name evidence="2" type="ORF">PWF71_17115</name>
</gene>
<protein>
    <submittedName>
        <fullName evidence="2">Uncharacterized protein</fullName>
    </submittedName>
</protein>
<organism evidence="2 3">
    <name type="scientific">Microbacterium maritypicum</name>
    <name type="common">Microbacterium liquefaciens</name>
    <dbReference type="NCBI Taxonomy" id="33918"/>
    <lineage>
        <taxon>Bacteria</taxon>
        <taxon>Bacillati</taxon>
        <taxon>Actinomycetota</taxon>
        <taxon>Actinomycetes</taxon>
        <taxon>Micrococcales</taxon>
        <taxon>Microbacteriaceae</taxon>
        <taxon>Microbacterium</taxon>
    </lineage>
</organism>
<feature type="transmembrane region" description="Helical" evidence="1">
    <location>
        <begin position="109"/>
        <end position="130"/>
    </location>
</feature>
<keyword evidence="1" id="KW-0472">Membrane</keyword>
<feature type="transmembrane region" description="Helical" evidence="1">
    <location>
        <begin position="169"/>
        <end position="188"/>
    </location>
</feature>
<keyword evidence="1" id="KW-1133">Transmembrane helix</keyword>
<evidence type="ECO:0000313" key="3">
    <source>
        <dbReference type="Proteomes" id="UP001214756"/>
    </source>
</evidence>
<dbReference type="GeneID" id="87017427"/>
<dbReference type="RefSeq" id="WP_210699402.1">
    <property type="nucleotide sequence ID" value="NZ_CBDRLE010000004.1"/>
</dbReference>
<dbReference type="EMBL" id="CP118606">
    <property type="protein sequence ID" value="WEF20986.1"/>
    <property type="molecule type" value="Genomic_DNA"/>
</dbReference>
<reference evidence="2" key="1">
    <citation type="submission" date="2023-02" db="EMBL/GenBank/DDBJ databases">
        <title>Genome sequence of Microbacterium liquefaciens B1075.</title>
        <authorList>
            <person name="Cao J."/>
            <person name="Li X."/>
        </authorList>
    </citation>
    <scope>NUCLEOTIDE SEQUENCE</scope>
    <source>
        <strain evidence="2">B1075</strain>
    </source>
</reference>
<proteinExistence type="predicted"/>
<feature type="transmembrane region" description="Helical" evidence="1">
    <location>
        <begin position="54"/>
        <end position="72"/>
    </location>
</feature>
<feature type="transmembrane region" description="Helical" evidence="1">
    <location>
        <begin position="79"/>
        <end position="97"/>
    </location>
</feature>
<sequence length="206" mass="21996">MPAVLEFDANARYGAALVGVLFAGYLSVSTDYSAFVQATNYAGVLGTDIPAVDLFEFLLTLGLFVTAFWIFPTSSARRLAAVTLTCVVLFLWATIGIERGVGNVVEPAGLWVFLLDQGLVSLLVGLGGWLIVRARSFATYAVMLVVFIPPIISRALIDSSVTSGSFTLAKIAAVIVLGIGGAWLAALADRWQRPRDSSREPNTPRP</sequence>
<evidence type="ECO:0000256" key="1">
    <source>
        <dbReference type="SAM" id="Phobius"/>
    </source>
</evidence>